<dbReference type="EMBL" id="CP036279">
    <property type="protein sequence ID" value="QDU62546.1"/>
    <property type="molecule type" value="Genomic_DNA"/>
</dbReference>
<keyword evidence="4" id="KW-1185">Reference proteome</keyword>
<evidence type="ECO:0000313" key="3">
    <source>
        <dbReference type="EMBL" id="QDU62546.1"/>
    </source>
</evidence>
<dbReference type="Pfam" id="PF01569">
    <property type="entry name" value="PAP2"/>
    <property type="match status" value="1"/>
</dbReference>
<dbReference type="PANTHER" id="PTHR14969:SF13">
    <property type="entry name" value="AT30094P"/>
    <property type="match status" value="1"/>
</dbReference>
<keyword evidence="1" id="KW-1133">Transmembrane helix</keyword>
<sequence length="218" mass="23841">MQTIVSFLKSQRRRLVIMASGIVLILLASLADRLLFDWVTQPIESGQTKAVIRAMRCWGEGATIVFLSIAIIWVRPGLAPRMGAVLLLTLLSAGVVDLVKPVFGRMRPSEAPTTATTSWVRGSSWNSSFPSGHTATAFAYARGLTFVFPTVKPIVLIAASGTALSRMYDQRHYFSDCVAGALLGWFFTEWGWLALAKLRRMATRFIVPPAPQPAVATT</sequence>
<dbReference type="AlphaFoldDB" id="A0A518B6F3"/>
<reference evidence="3 4" key="1">
    <citation type="submission" date="2019-02" db="EMBL/GenBank/DDBJ databases">
        <title>Deep-cultivation of Planctomycetes and their phenomic and genomic characterization uncovers novel biology.</title>
        <authorList>
            <person name="Wiegand S."/>
            <person name="Jogler M."/>
            <person name="Boedeker C."/>
            <person name="Pinto D."/>
            <person name="Vollmers J."/>
            <person name="Rivas-Marin E."/>
            <person name="Kohn T."/>
            <person name="Peeters S.H."/>
            <person name="Heuer A."/>
            <person name="Rast P."/>
            <person name="Oberbeckmann S."/>
            <person name="Bunk B."/>
            <person name="Jeske O."/>
            <person name="Meyerdierks A."/>
            <person name="Storesund J.E."/>
            <person name="Kallscheuer N."/>
            <person name="Luecker S."/>
            <person name="Lage O.M."/>
            <person name="Pohl T."/>
            <person name="Merkel B.J."/>
            <person name="Hornburger P."/>
            <person name="Mueller R.-W."/>
            <person name="Bruemmer F."/>
            <person name="Labrenz M."/>
            <person name="Spormann A.M."/>
            <person name="Op den Camp H."/>
            <person name="Overmann J."/>
            <person name="Amann R."/>
            <person name="Jetten M.S.M."/>
            <person name="Mascher T."/>
            <person name="Medema M.H."/>
            <person name="Devos D.P."/>
            <person name="Kaster A.-K."/>
            <person name="Ovreas L."/>
            <person name="Rohde M."/>
            <person name="Galperin M.Y."/>
            <person name="Jogler C."/>
        </authorList>
    </citation>
    <scope>NUCLEOTIDE SEQUENCE [LARGE SCALE GENOMIC DNA]</scope>
    <source>
        <strain evidence="3 4">Pan216</strain>
    </source>
</reference>
<feature type="transmembrane region" description="Helical" evidence="1">
    <location>
        <begin position="173"/>
        <end position="195"/>
    </location>
</feature>
<dbReference type="Gene3D" id="1.20.144.10">
    <property type="entry name" value="Phosphatidic acid phosphatase type 2/haloperoxidase"/>
    <property type="match status" value="1"/>
</dbReference>
<feature type="domain" description="Phosphatidic acid phosphatase type 2/haloperoxidase" evidence="2">
    <location>
        <begin position="82"/>
        <end position="195"/>
    </location>
</feature>
<name>A0A518B6F3_9BACT</name>
<dbReference type="SUPFAM" id="SSF48317">
    <property type="entry name" value="Acid phosphatase/Vanadium-dependent haloperoxidase"/>
    <property type="match status" value="1"/>
</dbReference>
<evidence type="ECO:0000256" key="1">
    <source>
        <dbReference type="SAM" id="Phobius"/>
    </source>
</evidence>
<feature type="transmembrane region" description="Helical" evidence="1">
    <location>
        <begin position="57"/>
        <end position="76"/>
    </location>
</feature>
<keyword evidence="1" id="KW-0812">Transmembrane</keyword>
<dbReference type="SMART" id="SM00014">
    <property type="entry name" value="acidPPc"/>
    <property type="match status" value="1"/>
</dbReference>
<keyword evidence="1" id="KW-0472">Membrane</keyword>
<dbReference type="Proteomes" id="UP000317093">
    <property type="component" value="Chromosome"/>
</dbReference>
<dbReference type="InterPro" id="IPR036938">
    <property type="entry name" value="PAP2/HPO_sf"/>
</dbReference>
<gene>
    <name evidence="3" type="ORF">Pan216_34130</name>
</gene>
<protein>
    <submittedName>
        <fullName evidence="3">PAP2 superfamily protein</fullName>
    </submittedName>
</protein>
<organism evidence="3 4">
    <name type="scientific">Kolteria novifilia</name>
    <dbReference type="NCBI Taxonomy" id="2527975"/>
    <lineage>
        <taxon>Bacteria</taxon>
        <taxon>Pseudomonadati</taxon>
        <taxon>Planctomycetota</taxon>
        <taxon>Planctomycetia</taxon>
        <taxon>Kolteriales</taxon>
        <taxon>Kolteriaceae</taxon>
        <taxon>Kolteria</taxon>
    </lineage>
</organism>
<dbReference type="InterPro" id="IPR000326">
    <property type="entry name" value="PAP2/HPO"/>
</dbReference>
<evidence type="ECO:0000259" key="2">
    <source>
        <dbReference type="SMART" id="SM00014"/>
    </source>
</evidence>
<feature type="transmembrane region" description="Helical" evidence="1">
    <location>
        <begin position="15"/>
        <end position="36"/>
    </location>
</feature>
<dbReference type="KEGG" id="knv:Pan216_34130"/>
<dbReference type="PANTHER" id="PTHR14969">
    <property type="entry name" value="SPHINGOSINE-1-PHOSPHATE PHOSPHOHYDROLASE"/>
    <property type="match status" value="1"/>
</dbReference>
<accession>A0A518B6F3</accession>
<proteinExistence type="predicted"/>
<dbReference type="OrthoDB" id="268168at2"/>
<evidence type="ECO:0000313" key="4">
    <source>
        <dbReference type="Proteomes" id="UP000317093"/>
    </source>
</evidence>